<dbReference type="Proteomes" id="UP000001075">
    <property type="component" value="Unassembled WGS sequence"/>
</dbReference>
<feature type="region of interest" description="Disordered" evidence="1">
    <location>
        <begin position="17"/>
        <end position="52"/>
    </location>
</feature>
<proteinExistence type="predicted"/>
<reference evidence="3" key="1">
    <citation type="journal article" date="2011" name="Nat. Biotechnol.">
        <title>The genomic sequence of the Chinese hamster ovary (CHO)-K1 cell line.</title>
        <authorList>
            <person name="Xu X."/>
            <person name="Nagarajan H."/>
            <person name="Lewis N.E."/>
            <person name="Pan S."/>
            <person name="Cai Z."/>
            <person name="Liu X."/>
            <person name="Chen W."/>
            <person name="Xie M."/>
            <person name="Wang W."/>
            <person name="Hammond S."/>
            <person name="Andersen M.R."/>
            <person name="Neff N."/>
            <person name="Passarelli B."/>
            <person name="Koh W."/>
            <person name="Fan H.C."/>
            <person name="Wang J."/>
            <person name="Gui Y."/>
            <person name="Lee K.H."/>
            <person name="Betenbaugh M.J."/>
            <person name="Quake S.R."/>
            <person name="Famili I."/>
            <person name="Palsson B.O."/>
            <person name="Wang J."/>
        </authorList>
    </citation>
    <scope>NUCLEOTIDE SEQUENCE [LARGE SCALE GENOMIC DNA]</scope>
    <source>
        <strain evidence="3">CHO K1 cell line</strain>
    </source>
</reference>
<accession>G3GTZ9</accession>
<sequence>MDSEEAVYTRIAHSAAVASARETGSHYSNSSHQEGSPTMNSQTDLPPWGWAN</sequence>
<dbReference type="AlphaFoldDB" id="G3GTZ9"/>
<evidence type="ECO:0000313" key="2">
    <source>
        <dbReference type="EMBL" id="EGV97302.1"/>
    </source>
</evidence>
<dbReference type="EMBL" id="JH000024">
    <property type="protein sequence ID" value="EGV97302.1"/>
    <property type="molecule type" value="Genomic_DNA"/>
</dbReference>
<gene>
    <name evidence="2" type="ORF">I79_001143</name>
</gene>
<organism evidence="2 3">
    <name type="scientific">Cricetulus griseus</name>
    <name type="common">Chinese hamster</name>
    <name type="synonym">Cricetulus barabensis griseus</name>
    <dbReference type="NCBI Taxonomy" id="10029"/>
    <lineage>
        <taxon>Eukaryota</taxon>
        <taxon>Metazoa</taxon>
        <taxon>Chordata</taxon>
        <taxon>Craniata</taxon>
        <taxon>Vertebrata</taxon>
        <taxon>Euteleostomi</taxon>
        <taxon>Mammalia</taxon>
        <taxon>Eutheria</taxon>
        <taxon>Euarchontoglires</taxon>
        <taxon>Glires</taxon>
        <taxon>Rodentia</taxon>
        <taxon>Myomorpha</taxon>
        <taxon>Muroidea</taxon>
        <taxon>Cricetidae</taxon>
        <taxon>Cricetinae</taxon>
        <taxon>Cricetulus</taxon>
    </lineage>
</organism>
<feature type="compositionally biased region" description="Polar residues" evidence="1">
    <location>
        <begin position="25"/>
        <end position="44"/>
    </location>
</feature>
<protein>
    <submittedName>
        <fullName evidence="2">Uncharacterized protein</fullName>
    </submittedName>
</protein>
<evidence type="ECO:0000313" key="3">
    <source>
        <dbReference type="Proteomes" id="UP000001075"/>
    </source>
</evidence>
<name>G3GTZ9_CRIGR</name>
<evidence type="ECO:0000256" key="1">
    <source>
        <dbReference type="SAM" id="MobiDB-lite"/>
    </source>
</evidence>
<dbReference type="InParanoid" id="G3GTZ9"/>